<feature type="non-terminal residue" evidence="1">
    <location>
        <position position="1"/>
    </location>
</feature>
<dbReference type="PhylomeDB" id="B8MV73"/>
<name>B8MV73_TALSN</name>
<accession>B8MV73</accession>
<dbReference type="EMBL" id="EQ962662">
    <property type="protein sequence ID" value="EED11529.1"/>
    <property type="molecule type" value="Genomic_DNA"/>
</dbReference>
<dbReference type="eggNOG" id="ENOG502SC56">
    <property type="taxonomic scope" value="Eukaryota"/>
</dbReference>
<evidence type="ECO:0000313" key="2">
    <source>
        <dbReference type="Proteomes" id="UP000001745"/>
    </source>
</evidence>
<dbReference type="InParanoid" id="B8MV73"/>
<evidence type="ECO:0008006" key="3">
    <source>
        <dbReference type="Google" id="ProtNLM"/>
    </source>
</evidence>
<dbReference type="AlphaFoldDB" id="B8MV73"/>
<dbReference type="RefSeq" id="XP_002488710.1">
    <property type="nucleotide sequence ID" value="XM_002488665.1"/>
</dbReference>
<dbReference type="VEuPathDB" id="FungiDB:TSTA_008250"/>
<proteinExistence type="predicted"/>
<sequence length="110" mass="12859">KECVGKVVGQAEEWETYQKLISKPSKSTLQYWMYLCKARPAILIQLRTERVGLGHYLWRIKKHENPYCECGLSGQSVKHALLDCPLYADERELMWAESKDSVERPICKRD</sequence>
<dbReference type="HOGENOM" id="CLU_2177189_0_0_1"/>
<dbReference type="Proteomes" id="UP000001745">
    <property type="component" value="Unassembled WGS sequence"/>
</dbReference>
<dbReference type="GeneID" id="8110158"/>
<keyword evidence="2" id="KW-1185">Reference proteome</keyword>
<organism evidence="1 2">
    <name type="scientific">Talaromyces stipitatus (strain ATCC 10500 / CBS 375.48 / QM 6759 / NRRL 1006)</name>
    <name type="common">Penicillium stipitatum</name>
    <dbReference type="NCBI Taxonomy" id="441959"/>
    <lineage>
        <taxon>Eukaryota</taxon>
        <taxon>Fungi</taxon>
        <taxon>Dikarya</taxon>
        <taxon>Ascomycota</taxon>
        <taxon>Pezizomycotina</taxon>
        <taxon>Eurotiomycetes</taxon>
        <taxon>Eurotiomycetidae</taxon>
        <taxon>Eurotiales</taxon>
        <taxon>Trichocomaceae</taxon>
        <taxon>Talaromyces</taxon>
        <taxon>Talaromyces sect. Talaromyces</taxon>
    </lineage>
</organism>
<dbReference type="STRING" id="441959.B8MV73"/>
<evidence type="ECO:0000313" key="1">
    <source>
        <dbReference type="EMBL" id="EED11529.1"/>
    </source>
</evidence>
<protein>
    <recommendedName>
        <fullName evidence="3">Reverse transcriptase</fullName>
    </recommendedName>
</protein>
<gene>
    <name evidence="1" type="ORF">TSTA_008250</name>
</gene>
<dbReference type="OrthoDB" id="4226558at2759"/>
<reference evidence="2" key="1">
    <citation type="journal article" date="2015" name="Genome Announc.">
        <title>Genome sequence of the AIDS-associated pathogen Penicillium marneffei (ATCC18224) and its near taxonomic relative Talaromyces stipitatus (ATCC10500).</title>
        <authorList>
            <person name="Nierman W.C."/>
            <person name="Fedorova-Abrams N.D."/>
            <person name="Andrianopoulos A."/>
        </authorList>
    </citation>
    <scope>NUCLEOTIDE SEQUENCE [LARGE SCALE GENOMIC DNA]</scope>
    <source>
        <strain evidence="2">ATCC 10500 / CBS 375.48 / QM 6759 / NRRL 1006</strain>
    </source>
</reference>